<dbReference type="InterPro" id="IPR016181">
    <property type="entry name" value="Acyl_CoA_acyltransferase"/>
</dbReference>
<sequence>MIRKATEKDIPSLASLMGELGYPTTSEEMETRFNKIQANPDYNTQVAEVNGEVVGMIGMILGTHYERNDHYIRIVAFVVASNYRNSGIGAALLNKAEEWAIENQIVKLVLNSGNRDERDGAHQFYTNRGFEGKATGFYKILPYDFDTN</sequence>
<dbReference type="GO" id="GO:0016747">
    <property type="term" value="F:acyltransferase activity, transferring groups other than amino-acyl groups"/>
    <property type="evidence" value="ECO:0007669"/>
    <property type="project" value="InterPro"/>
</dbReference>
<dbReference type="SUPFAM" id="SSF55729">
    <property type="entry name" value="Acyl-CoA N-acyltransferases (Nat)"/>
    <property type="match status" value="1"/>
</dbReference>
<evidence type="ECO:0000313" key="5">
    <source>
        <dbReference type="Proteomes" id="UP001285636"/>
    </source>
</evidence>
<organism evidence="4 5">
    <name type="scientific">Alkalihalophilus pseudofirmus</name>
    <name type="common">Bacillus pseudofirmus</name>
    <dbReference type="NCBI Taxonomy" id="79885"/>
    <lineage>
        <taxon>Bacteria</taxon>
        <taxon>Bacillati</taxon>
        <taxon>Bacillota</taxon>
        <taxon>Bacilli</taxon>
        <taxon>Bacillales</taxon>
        <taxon>Bacillaceae</taxon>
        <taxon>Alkalihalophilus</taxon>
    </lineage>
</organism>
<reference evidence="4" key="1">
    <citation type="submission" date="2023-10" db="EMBL/GenBank/DDBJ databases">
        <title>Screening of Alkalihalophilus pseudofirmusBZ-TG-HK211 and Its Alleviation of Salt Stress on Rapeseed Growth.</title>
        <authorList>
            <person name="Zhao B."/>
            <person name="Guo T."/>
        </authorList>
    </citation>
    <scope>NUCLEOTIDE SEQUENCE</scope>
    <source>
        <strain evidence="4">BZ-TG-HK211</strain>
    </source>
</reference>
<dbReference type="PANTHER" id="PTHR43877:SF2">
    <property type="entry name" value="AMINOALKYLPHOSPHONATE N-ACETYLTRANSFERASE-RELATED"/>
    <property type="match status" value="1"/>
</dbReference>
<name>A0AAJ2KTH6_ALKPS</name>
<protein>
    <submittedName>
        <fullName evidence="4">GNAT family N-acetyltransferase</fullName>
    </submittedName>
</protein>
<dbReference type="EMBL" id="JAWJAY010000001">
    <property type="protein sequence ID" value="MDV2884786.1"/>
    <property type="molecule type" value="Genomic_DNA"/>
</dbReference>
<dbReference type="CDD" id="cd04301">
    <property type="entry name" value="NAT_SF"/>
    <property type="match status" value="1"/>
</dbReference>
<accession>A0AAJ2KTH6</accession>
<evidence type="ECO:0000313" key="4">
    <source>
        <dbReference type="EMBL" id="MDV2884786.1"/>
    </source>
</evidence>
<gene>
    <name evidence="4" type="ORF">RYX45_06325</name>
</gene>
<keyword evidence="1" id="KW-0808">Transferase</keyword>
<keyword evidence="2" id="KW-0012">Acyltransferase</keyword>
<dbReference type="Pfam" id="PF00583">
    <property type="entry name" value="Acetyltransf_1"/>
    <property type="match status" value="1"/>
</dbReference>
<dbReference type="Gene3D" id="3.40.630.30">
    <property type="match status" value="1"/>
</dbReference>
<evidence type="ECO:0000256" key="2">
    <source>
        <dbReference type="ARBA" id="ARBA00023315"/>
    </source>
</evidence>
<proteinExistence type="predicted"/>
<evidence type="ECO:0000259" key="3">
    <source>
        <dbReference type="PROSITE" id="PS51186"/>
    </source>
</evidence>
<feature type="domain" description="N-acetyltransferase" evidence="3">
    <location>
        <begin position="1"/>
        <end position="148"/>
    </location>
</feature>
<dbReference type="AlphaFoldDB" id="A0AAJ2KTH6"/>
<dbReference type="InterPro" id="IPR000182">
    <property type="entry name" value="GNAT_dom"/>
</dbReference>
<dbReference type="PROSITE" id="PS51186">
    <property type="entry name" value="GNAT"/>
    <property type="match status" value="1"/>
</dbReference>
<comment type="caution">
    <text evidence="4">The sequence shown here is derived from an EMBL/GenBank/DDBJ whole genome shotgun (WGS) entry which is preliminary data.</text>
</comment>
<dbReference type="Proteomes" id="UP001285636">
    <property type="component" value="Unassembled WGS sequence"/>
</dbReference>
<dbReference type="RefSeq" id="WP_323466234.1">
    <property type="nucleotide sequence ID" value="NZ_CP144224.1"/>
</dbReference>
<dbReference type="PANTHER" id="PTHR43877">
    <property type="entry name" value="AMINOALKYLPHOSPHONATE N-ACETYLTRANSFERASE-RELATED-RELATED"/>
    <property type="match status" value="1"/>
</dbReference>
<dbReference type="InterPro" id="IPR050832">
    <property type="entry name" value="Bact_Acetyltransf"/>
</dbReference>
<evidence type="ECO:0000256" key="1">
    <source>
        <dbReference type="ARBA" id="ARBA00022679"/>
    </source>
</evidence>